<comment type="caution">
    <text evidence="3">The sequence shown here is derived from an EMBL/GenBank/DDBJ whole genome shotgun (WGS) entry which is preliminary data.</text>
</comment>
<sequence>MAELSPRIRRTPRNRTMRFIDVYTMQLRRPSPINLPRTEYATLSHTWDQHEVTYRDWFSAQARYSDDAKKVRDACRVIKESLGLQWLWVDTCCINQASSEEVSEAVNIMFSWYRNSSVCLAYLSDVPTANTDDNELLSSQVRNSRWFTRGWTLPELLAPPQLIFYAADWTVLGRRDDSLAELISEITGIDQAYLSGRKNVQQASIGKRMSWMSNRKTTRVEDMAYCMLGILGIDMEIHYGEGRRAMDRLQEKIEQRTGAKKNSPSPSTSHKAHPRRLYTGGEEEPPDSNSMLKSTEHYDTKSDNVQGRLTSSQNFINIWILDRDKSGRNTLGRMLKRALTAPLLTMTSIHTVRLKHSNVDIVFCRTKTPQAINSKEQMASMGYDHAGTVKATRLEIRDPPSSSSLGNLDQAVPRLEERSWEYDIFCKQGRREVLEQLESGLAERREEFVNEKLTVDVNLPRLPGPKQSLKWPLDPEQGRSLLGSIEMDLPTRAEYYTGYMPSADRHVTANTSQYPEDSDESSSESIFDFSIQSGGTQPSTVPTSVPSAPPRASEIAQGTDLSTGEKHESPLRCIDESEDQSILERQHTEEHEESDTATIYSIETLADDPKPRYFQIFVDQLAEDVRTGADGIVLRDLGPDDIDHALREFAWKLHEESSNPFQLETSVIIHRKRRNIVDLLDFEVPQVELSESESDESSLMSGTGGDSVFAKVPFEEAEERIVAWIGDINLDPGSTTDLSQIPQYRKFIQESNAYQWLLTKLKHHNRLICEKPNIVDEIGLSIRKKLKTTESLRKMSRNKAPVPIEMTYTVDWDLLGFMRNRCIPSPFSAALPNILCLTGTWNEAQATTVIEYMDQTWPQSGRALITLLQTLLSALERGVGGEADAISQHVFSLGNLEAKFNRRLLNITVTGGQYLISEIGEQIAWLVSALQTAPGDPKGFVMSLPRILDLVVHSPSLKGKKVGNIRASCGFIIDWRQTTGKDVPVGLCWKQLFCLPVLVCGYPILRRSVPKSGLEISLALAASIIGSHHVVQLDDRLLIKGFNMLMIATLVAADIMVWHLFVSEKDGQRISYMDSRLDGIEAKTSDAVSLHHIAGKRHIVGWCTKATDWCGNPNAKQDVKAASLPKSPASLRIDKLYIEGGATVIGGFMMDINKKEQPFWLQREKDYPDLLNWIKLRPIVFYDVEERRGWLVDGASALLHLVRISLHQDTTDTESAYDWVYDSSRLKDKWPGVGGRQAAVNTLKNWDNRALGLHVIGKRPDANGVLVPEYSTFEDRVKKILHSIEILIDQQEKTASQDGFRISQTWDPRRDIVGFEVMDIIGPSGPIYSRVQRINSWGHGWTDLAPSIGLTTIFGRGFGDLIQADEPGKLCPNWRLVPSGQDFLAASVSTIQMIYEKRLLKLEPGRSEHEIAKRVTIVAAKETSNPCNCLKQKGSNDNYPSVAECHHKPVQFLTKRWWLLGALPNGLVPVRLGSLPVRGAVILGHTVLGLSNKDASISRQPDDDGSRSTTTGGSLQATRSSSNVTEMTTITTPSVGPSSQEASGGGQSSNSAGNEMDGTRKKRWSKFKDWVKK</sequence>
<feature type="domain" description="Heterokaryon incompatibility" evidence="2">
    <location>
        <begin position="40"/>
        <end position="126"/>
    </location>
</feature>
<feature type="compositionally biased region" description="Low complexity" evidence="1">
    <location>
        <begin position="538"/>
        <end position="553"/>
    </location>
</feature>
<dbReference type="EMBL" id="ONZP01000116">
    <property type="protein sequence ID" value="SPJ74201.1"/>
    <property type="molecule type" value="Genomic_DNA"/>
</dbReference>
<gene>
    <name evidence="3" type="ORF">FTOL_03931</name>
</gene>
<dbReference type="PANTHER" id="PTHR10622">
    <property type="entry name" value="HET DOMAIN-CONTAINING PROTEIN"/>
    <property type="match status" value="1"/>
</dbReference>
<organism evidence="3 4">
    <name type="scientific">Fusarium torulosum</name>
    <dbReference type="NCBI Taxonomy" id="33205"/>
    <lineage>
        <taxon>Eukaryota</taxon>
        <taxon>Fungi</taxon>
        <taxon>Dikarya</taxon>
        <taxon>Ascomycota</taxon>
        <taxon>Pezizomycotina</taxon>
        <taxon>Sordariomycetes</taxon>
        <taxon>Hypocreomycetidae</taxon>
        <taxon>Hypocreales</taxon>
        <taxon>Nectriaceae</taxon>
        <taxon>Fusarium</taxon>
    </lineage>
</organism>
<evidence type="ECO:0000313" key="3">
    <source>
        <dbReference type="EMBL" id="SPJ74201.1"/>
    </source>
</evidence>
<accession>A0AAE8M4F8</accession>
<evidence type="ECO:0000313" key="4">
    <source>
        <dbReference type="Proteomes" id="UP001187734"/>
    </source>
</evidence>
<feature type="compositionally biased region" description="Polar residues" evidence="1">
    <location>
        <begin position="260"/>
        <end position="269"/>
    </location>
</feature>
<proteinExistence type="predicted"/>
<dbReference type="Proteomes" id="UP001187734">
    <property type="component" value="Unassembled WGS sequence"/>
</dbReference>
<feature type="region of interest" description="Disordered" evidence="1">
    <location>
        <begin position="509"/>
        <end position="596"/>
    </location>
</feature>
<feature type="compositionally biased region" description="Low complexity" evidence="1">
    <location>
        <begin position="1538"/>
        <end position="1555"/>
    </location>
</feature>
<dbReference type="PANTHER" id="PTHR10622:SF10">
    <property type="entry name" value="HET DOMAIN-CONTAINING PROTEIN"/>
    <property type="match status" value="1"/>
</dbReference>
<name>A0AAE8M4F8_9HYPO</name>
<protein>
    <recommendedName>
        <fullName evidence="2">Heterokaryon incompatibility domain-containing protein</fullName>
    </recommendedName>
</protein>
<evidence type="ECO:0000256" key="1">
    <source>
        <dbReference type="SAM" id="MobiDB-lite"/>
    </source>
</evidence>
<reference evidence="3" key="1">
    <citation type="submission" date="2018-03" db="EMBL/GenBank/DDBJ databases">
        <authorList>
            <person name="Guldener U."/>
        </authorList>
    </citation>
    <scope>NUCLEOTIDE SEQUENCE</scope>
</reference>
<dbReference type="Pfam" id="PF06985">
    <property type="entry name" value="HET"/>
    <property type="match status" value="1"/>
</dbReference>
<feature type="compositionally biased region" description="Basic and acidic residues" evidence="1">
    <location>
        <begin position="563"/>
        <end position="575"/>
    </location>
</feature>
<feature type="compositionally biased region" description="Polar residues" evidence="1">
    <location>
        <begin position="1507"/>
        <end position="1537"/>
    </location>
</feature>
<dbReference type="InterPro" id="IPR010730">
    <property type="entry name" value="HET"/>
</dbReference>
<feature type="region of interest" description="Disordered" evidence="1">
    <location>
        <begin position="254"/>
        <end position="295"/>
    </location>
</feature>
<feature type="region of interest" description="Disordered" evidence="1">
    <location>
        <begin position="1494"/>
        <end position="1573"/>
    </location>
</feature>
<keyword evidence="4" id="KW-1185">Reference proteome</keyword>
<evidence type="ECO:0000259" key="2">
    <source>
        <dbReference type="Pfam" id="PF06985"/>
    </source>
</evidence>